<proteinExistence type="predicted"/>
<reference evidence="7" key="2">
    <citation type="journal article" date="2021" name="PeerJ">
        <title>Extensive microbial diversity within the chicken gut microbiome revealed by metagenomics and culture.</title>
        <authorList>
            <person name="Gilroy R."/>
            <person name="Ravi A."/>
            <person name="Getino M."/>
            <person name="Pursley I."/>
            <person name="Horton D.L."/>
            <person name="Alikhan N.F."/>
            <person name="Baker D."/>
            <person name="Gharbi K."/>
            <person name="Hall N."/>
            <person name="Watson M."/>
            <person name="Adriaenssens E.M."/>
            <person name="Foster-Nyarko E."/>
            <person name="Jarju S."/>
            <person name="Secka A."/>
            <person name="Antonio M."/>
            <person name="Oren A."/>
            <person name="Chaudhuri R.R."/>
            <person name="La Ragione R."/>
            <person name="Hildebrand F."/>
            <person name="Pallen M.J."/>
        </authorList>
    </citation>
    <scope>NUCLEOTIDE SEQUENCE</scope>
    <source>
        <strain evidence="7">G3-3990</strain>
    </source>
</reference>
<feature type="domain" description="OmpA-like" evidence="6">
    <location>
        <begin position="432"/>
        <end position="548"/>
    </location>
</feature>
<dbReference type="SUPFAM" id="SSF103088">
    <property type="entry name" value="OmpA-like"/>
    <property type="match status" value="1"/>
</dbReference>
<gene>
    <name evidence="7" type="ORF">IAA73_09525</name>
</gene>
<evidence type="ECO:0000256" key="2">
    <source>
        <dbReference type="ARBA" id="ARBA00023136"/>
    </source>
</evidence>
<evidence type="ECO:0000259" key="6">
    <source>
        <dbReference type="PROSITE" id="PS51123"/>
    </source>
</evidence>
<protein>
    <submittedName>
        <fullName evidence="7">OmpA family protein</fullName>
    </submittedName>
</protein>
<dbReference type="PANTHER" id="PTHR30329:SF21">
    <property type="entry name" value="LIPOPROTEIN YIAD-RELATED"/>
    <property type="match status" value="1"/>
</dbReference>
<evidence type="ECO:0000256" key="1">
    <source>
        <dbReference type="ARBA" id="ARBA00004442"/>
    </source>
</evidence>
<evidence type="ECO:0000313" key="7">
    <source>
        <dbReference type="EMBL" id="MBO8460558.1"/>
    </source>
</evidence>
<dbReference type="Gene3D" id="2.60.40.1120">
    <property type="entry name" value="Carboxypeptidase-like, regulatory domain"/>
    <property type="match status" value="1"/>
</dbReference>
<accession>A0A9D9HVE3</accession>
<dbReference type="PRINTS" id="PR01021">
    <property type="entry name" value="OMPADOMAIN"/>
</dbReference>
<dbReference type="AlphaFoldDB" id="A0A9D9HVE3"/>
<dbReference type="PROSITE" id="PS51123">
    <property type="entry name" value="OMPA_2"/>
    <property type="match status" value="1"/>
</dbReference>
<dbReference type="Gene3D" id="3.30.1330.60">
    <property type="entry name" value="OmpA-like domain"/>
    <property type="match status" value="1"/>
</dbReference>
<feature type="region of interest" description="Disordered" evidence="5">
    <location>
        <begin position="321"/>
        <end position="347"/>
    </location>
</feature>
<keyword evidence="2 4" id="KW-0472">Membrane</keyword>
<evidence type="ECO:0000256" key="3">
    <source>
        <dbReference type="ARBA" id="ARBA00023237"/>
    </source>
</evidence>
<comment type="subcellular location">
    <subcellularLocation>
        <location evidence="1">Cell outer membrane</location>
    </subcellularLocation>
</comment>
<dbReference type="CDD" id="cd07185">
    <property type="entry name" value="OmpA_C-like"/>
    <property type="match status" value="1"/>
</dbReference>
<comment type="caution">
    <text evidence="7">The sequence shown here is derived from an EMBL/GenBank/DDBJ whole genome shotgun (WGS) entry which is preliminary data.</text>
</comment>
<dbReference type="InterPro" id="IPR036737">
    <property type="entry name" value="OmpA-like_sf"/>
</dbReference>
<dbReference type="Pfam" id="PF00691">
    <property type="entry name" value="OmpA"/>
    <property type="match status" value="1"/>
</dbReference>
<name>A0A9D9HVE3_9BACT</name>
<evidence type="ECO:0000256" key="4">
    <source>
        <dbReference type="PROSITE-ProRule" id="PRU00473"/>
    </source>
</evidence>
<dbReference type="InterPro" id="IPR050330">
    <property type="entry name" value="Bact_OuterMem_StrucFunc"/>
</dbReference>
<reference evidence="7" key="1">
    <citation type="submission" date="2020-10" db="EMBL/GenBank/DDBJ databases">
        <authorList>
            <person name="Gilroy R."/>
        </authorList>
    </citation>
    <scope>NUCLEOTIDE SEQUENCE</scope>
    <source>
        <strain evidence="7">G3-3990</strain>
    </source>
</reference>
<evidence type="ECO:0000313" key="8">
    <source>
        <dbReference type="Proteomes" id="UP000823641"/>
    </source>
</evidence>
<dbReference type="GO" id="GO:0009279">
    <property type="term" value="C:cell outer membrane"/>
    <property type="evidence" value="ECO:0007669"/>
    <property type="project" value="UniProtKB-SubCell"/>
</dbReference>
<organism evidence="7 8">
    <name type="scientific">Candidatus Gallipaludibacter merdavium</name>
    <dbReference type="NCBI Taxonomy" id="2840839"/>
    <lineage>
        <taxon>Bacteria</taxon>
        <taxon>Pseudomonadati</taxon>
        <taxon>Bacteroidota</taxon>
        <taxon>Bacteroidia</taxon>
        <taxon>Bacteroidales</taxon>
        <taxon>Candidatus Gallipaludibacter</taxon>
    </lineage>
</organism>
<evidence type="ECO:0000256" key="5">
    <source>
        <dbReference type="SAM" id="MobiDB-lite"/>
    </source>
</evidence>
<sequence>MKKIIMRHALKIFVMMVVFQTIPSIVSGQTHYVGLSPKIGYAALIDSKFDDMNRFSLNTCGGVTAGISLFYELQYNRFLFQTGFDFDFLNSTTRITDFTINRPLEYPSYPMLYNYGFIDWRETRNIGMVYLPVMFGGQFERIFFLAGAKVGVPLSASYTSKGTLEITATDEQFIDEIQNAYTHYIVSEKHKDNGSLALKLPSLALAAEVGVDLDEWLAAKPPRRRRGMRRPKRTFRQLLHYRASLFVDYGLLSLNDYEGNLAASRPINVSNASSQTGHLPVFKEGTPDLQGMNTVLSTDGAVNSLLNPLTVGVKFTVSYEFEKPDPPRRPRPKPKPKPKPQPKQIPPVPPVYMCGVVLNGETRAALDSASVEIYDVTGETALFLDTTKTDGMFHTKLEAGTYSGYIRRPGYLPYTGEFTYVEGDTVYILLQEIKKDIVTLLDVHFATNKTVVLPESAQTLEDLYDFLSENQTVRIKIIGHTDSVGSDESNQRLSEGRAKSVRNEMIRRGIDASRIEFEGKGEMAPIATNETEEGRAQNRRVEFIILSE</sequence>
<dbReference type="EMBL" id="JADIMG010000091">
    <property type="protein sequence ID" value="MBO8460558.1"/>
    <property type="molecule type" value="Genomic_DNA"/>
</dbReference>
<feature type="compositionally biased region" description="Basic residues" evidence="5">
    <location>
        <begin position="329"/>
        <end position="340"/>
    </location>
</feature>
<dbReference type="InterPro" id="IPR006664">
    <property type="entry name" value="OMP_bac"/>
</dbReference>
<keyword evidence="3" id="KW-0998">Cell outer membrane</keyword>
<dbReference type="PANTHER" id="PTHR30329">
    <property type="entry name" value="STATOR ELEMENT OF FLAGELLAR MOTOR COMPLEX"/>
    <property type="match status" value="1"/>
</dbReference>
<dbReference type="SUPFAM" id="SSF49464">
    <property type="entry name" value="Carboxypeptidase regulatory domain-like"/>
    <property type="match status" value="1"/>
</dbReference>
<dbReference type="InterPro" id="IPR008969">
    <property type="entry name" value="CarboxyPept-like_regulatory"/>
</dbReference>
<dbReference type="Proteomes" id="UP000823641">
    <property type="component" value="Unassembled WGS sequence"/>
</dbReference>
<dbReference type="InterPro" id="IPR006665">
    <property type="entry name" value="OmpA-like"/>
</dbReference>